<accession>A0A9N9P7V8</accession>
<dbReference type="AlphaFoldDB" id="A0A9N9P7V8"/>
<dbReference type="Proteomes" id="UP000789405">
    <property type="component" value="Unassembled WGS sequence"/>
</dbReference>
<name>A0A9N9P7V8_9GLOM</name>
<organism evidence="1 2">
    <name type="scientific">Dentiscutata erythropus</name>
    <dbReference type="NCBI Taxonomy" id="1348616"/>
    <lineage>
        <taxon>Eukaryota</taxon>
        <taxon>Fungi</taxon>
        <taxon>Fungi incertae sedis</taxon>
        <taxon>Mucoromycota</taxon>
        <taxon>Glomeromycotina</taxon>
        <taxon>Glomeromycetes</taxon>
        <taxon>Diversisporales</taxon>
        <taxon>Gigasporaceae</taxon>
        <taxon>Dentiscutata</taxon>
    </lineage>
</organism>
<feature type="non-terminal residue" evidence="1">
    <location>
        <position position="43"/>
    </location>
</feature>
<protein>
    <submittedName>
        <fullName evidence="1">17601_t:CDS:1</fullName>
    </submittedName>
</protein>
<proteinExistence type="predicted"/>
<dbReference type="EMBL" id="CAJVPY010030083">
    <property type="protein sequence ID" value="CAG8794991.1"/>
    <property type="molecule type" value="Genomic_DNA"/>
</dbReference>
<evidence type="ECO:0000313" key="2">
    <source>
        <dbReference type="Proteomes" id="UP000789405"/>
    </source>
</evidence>
<keyword evidence="2" id="KW-1185">Reference proteome</keyword>
<reference evidence="1" key="1">
    <citation type="submission" date="2021-06" db="EMBL/GenBank/DDBJ databases">
        <authorList>
            <person name="Kallberg Y."/>
            <person name="Tangrot J."/>
            <person name="Rosling A."/>
        </authorList>
    </citation>
    <scope>NUCLEOTIDE SEQUENCE</scope>
    <source>
        <strain evidence="1">MA453B</strain>
    </source>
</reference>
<feature type="non-terminal residue" evidence="1">
    <location>
        <position position="1"/>
    </location>
</feature>
<evidence type="ECO:0000313" key="1">
    <source>
        <dbReference type="EMBL" id="CAG8794991.1"/>
    </source>
</evidence>
<dbReference type="OrthoDB" id="10484988at2759"/>
<comment type="caution">
    <text evidence="1">The sequence shown here is derived from an EMBL/GenBank/DDBJ whole genome shotgun (WGS) entry which is preliminary data.</text>
</comment>
<gene>
    <name evidence="1" type="ORF">DERYTH_LOCUS22180</name>
</gene>
<sequence>FSSSFILSYLCSTSTNEELWLEIESLNNRVEYLESELELYKNP</sequence>